<keyword evidence="2" id="KW-1133">Transmembrane helix</keyword>
<name>A0A6J6EUH6_9ZZZZ</name>
<keyword evidence="2" id="KW-0472">Membrane</keyword>
<gene>
    <name evidence="4" type="ORF">UFOPK1603_01758</name>
    <name evidence="3" type="ORF">UFOPK1711_01124</name>
</gene>
<dbReference type="EMBL" id="CAEZTG010000226">
    <property type="protein sequence ID" value="CAB4580706.1"/>
    <property type="molecule type" value="Genomic_DNA"/>
</dbReference>
<dbReference type="EMBL" id="CAEZTR010000065">
    <property type="protein sequence ID" value="CAB4580210.1"/>
    <property type="molecule type" value="Genomic_DNA"/>
</dbReference>
<reference evidence="3" key="1">
    <citation type="submission" date="2020-05" db="EMBL/GenBank/DDBJ databases">
        <authorList>
            <person name="Chiriac C."/>
            <person name="Salcher M."/>
            <person name="Ghai R."/>
            <person name="Kavagutti S V."/>
        </authorList>
    </citation>
    <scope>NUCLEOTIDE SEQUENCE</scope>
</reference>
<evidence type="ECO:0000313" key="4">
    <source>
        <dbReference type="EMBL" id="CAB4580706.1"/>
    </source>
</evidence>
<accession>A0A6J6EUH6</accession>
<evidence type="ECO:0000313" key="3">
    <source>
        <dbReference type="EMBL" id="CAB4580210.1"/>
    </source>
</evidence>
<feature type="transmembrane region" description="Helical" evidence="2">
    <location>
        <begin position="85"/>
        <end position="115"/>
    </location>
</feature>
<evidence type="ECO:0000256" key="2">
    <source>
        <dbReference type="SAM" id="Phobius"/>
    </source>
</evidence>
<feature type="region of interest" description="Disordered" evidence="1">
    <location>
        <begin position="1"/>
        <end position="27"/>
    </location>
</feature>
<sequence length="139" mass="15484">MATMTAGKLMTSSPSEKSSKPSKGVKAGSNVDLAFAAEWNALDKPTRRQIRRLVRIGRPQENAHDARMAVGFSAYQRSRGWFRFFWLWFTPLMVAGVIAGFAVHPIIIGMVLAAAGNAYLVRRAFNKTDWLNEPLLEES</sequence>
<dbReference type="AlphaFoldDB" id="A0A6J6EUH6"/>
<evidence type="ECO:0000256" key="1">
    <source>
        <dbReference type="SAM" id="MobiDB-lite"/>
    </source>
</evidence>
<proteinExistence type="predicted"/>
<keyword evidence="2" id="KW-0812">Transmembrane</keyword>
<protein>
    <submittedName>
        <fullName evidence="3">Unannotated protein</fullName>
    </submittedName>
</protein>
<organism evidence="3">
    <name type="scientific">freshwater metagenome</name>
    <dbReference type="NCBI Taxonomy" id="449393"/>
    <lineage>
        <taxon>unclassified sequences</taxon>
        <taxon>metagenomes</taxon>
        <taxon>ecological metagenomes</taxon>
    </lineage>
</organism>